<dbReference type="NCBIfam" id="TIGR02327">
    <property type="entry name" value="int_mem_ywzB"/>
    <property type="match status" value="1"/>
</dbReference>
<feature type="transmembrane region" description="Helical" evidence="1">
    <location>
        <begin position="47"/>
        <end position="71"/>
    </location>
</feature>
<feature type="transmembrane region" description="Helical" evidence="1">
    <location>
        <begin position="12"/>
        <end position="35"/>
    </location>
</feature>
<name>A0A1J0A6G3_9ENTE</name>
<dbReference type="AlphaFoldDB" id="A0A1J0A6G3"/>
<keyword evidence="1" id="KW-0812">Transmembrane</keyword>
<organism evidence="2 3">
    <name type="scientific">Vagococcus teuberi</name>
    <dbReference type="NCBI Taxonomy" id="519472"/>
    <lineage>
        <taxon>Bacteria</taxon>
        <taxon>Bacillati</taxon>
        <taxon>Bacillota</taxon>
        <taxon>Bacilli</taxon>
        <taxon>Lactobacillales</taxon>
        <taxon>Enterococcaceae</taxon>
        <taxon>Vagococcus</taxon>
    </lineage>
</organism>
<evidence type="ECO:0000256" key="1">
    <source>
        <dbReference type="SAM" id="Phobius"/>
    </source>
</evidence>
<keyword evidence="3" id="KW-1185">Reference proteome</keyword>
<dbReference type="RefSeq" id="WP_071457090.1">
    <property type="nucleotide sequence ID" value="NZ_CABJEN010000007.1"/>
</dbReference>
<dbReference type="EMBL" id="CP017267">
    <property type="protein sequence ID" value="APB31497.1"/>
    <property type="molecule type" value="Genomic_DNA"/>
</dbReference>
<evidence type="ECO:0000313" key="3">
    <source>
        <dbReference type="Proteomes" id="UP000191200"/>
    </source>
</evidence>
<proteinExistence type="predicted"/>
<dbReference type="OrthoDB" id="1651016at2"/>
<dbReference type="Pfam" id="PF06612">
    <property type="entry name" value="DUF1146"/>
    <property type="match status" value="1"/>
</dbReference>
<keyword evidence="1" id="KW-0472">Membrane</keyword>
<dbReference type="InterPro" id="IPR009526">
    <property type="entry name" value="DUF1146"/>
</dbReference>
<dbReference type="KEGG" id="vte:BHY08_06435"/>
<protein>
    <recommendedName>
        <fullName evidence="4">DUF1146 domain-containing protein</fullName>
    </recommendedName>
</protein>
<sequence>MSVFGVDALVRIMSHFVFIYLTFWAINSLRLDILFKKGIQYDRQIKLAYVFLSVAIGFQVSNFFLEVIFLVRNFFEGMIV</sequence>
<keyword evidence="1" id="KW-1133">Transmembrane helix</keyword>
<accession>A0A1J0A6G3</accession>
<reference evidence="2 3" key="1">
    <citation type="submission" date="2016-09" db="EMBL/GenBank/DDBJ databases">
        <title>Vagococcus teuberi sp. nov., isolated from the Malian artisanal sour milk fene.</title>
        <authorList>
            <person name="Wullschleger S."/>
            <person name="Seifert C."/>
            <person name="Baumgartner S."/>
            <person name="Lacroix C."/>
            <person name="Bonfoh B."/>
            <person name="Stevens M.J."/>
            <person name="Meile L."/>
        </authorList>
    </citation>
    <scope>NUCLEOTIDE SEQUENCE [LARGE SCALE GENOMIC DNA]</scope>
    <source>
        <strain evidence="2 3">DSM 21459</strain>
    </source>
</reference>
<evidence type="ECO:0008006" key="4">
    <source>
        <dbReference type="Google" id="ProtNLM"/>
    </source>
</evidence>
<gene>
    <name evidence="2" type="ORF">BHY08_06435</name>
</gene>
<dbReference type="STRING" id="519472.BHY08_06435"/>
<dbReference type="Proteomes" id="UP000191200">
    <property type="component" value="Chromosome"/>
</dbReference>
<evidence type="ECO:0000313" key="2">
    <source>
        <dbReference type="EMBL" id="APB31497.1"/>
    </source>
</evidence>